<keyword evidence="12" id="KW-0449">Lipoprotein</keyword>
<evidence type="ECO:0000256" key="1">
    <source>
        <dbReference type="ARBA" id="ARBA00011955"/>
    </source>
</evidence>
<sequence length="311" mass="35163">MMHEFRAMNTTICTFGLREKERKQVEQWFAFVEKTLSRFREDSELSQLNRSNGRPFLPSNLLFQVMIEADFYYVETGGVFNPYLGHVLCGIGYDRSFETISPHFLYTRQEKHEVSRPVMIDQRMKSITLSSGVSVDLGGIAKGWSAEQMSRQLKQNGVLRGVIDAGGDIVIWGENEKGWEVYIADPFHPENDLLFLKLHREAGIATSSTMKRRWRDQNGTMFHHIIDPQIGQCSDSDLVQATVFAPDVTTAEVYAKCLLILGWENGIAWMIEKRADLGAIGVRTDGSIAIGGQLSNYSEEVHKLGQVFSNS</sequence>
<evidence type="ECO:0000256" key="2">
    <source>
        <dbReference type="ARBA" id="ARBA00016337"/>
    </source>
</evidence>
<feature type="binding site" evidence="11">
    <location>
        <position position="139"/>
    </location>
    <ligand>
        <name>Mg(2+)</name>
        <dbReference type="ChEBI" id="CHEBI:18420"/>
    </ligand>
</feature>
<evidence type="ECO:0000256" key="7">
    <source>
        <dbReference type="ARBA" id="ARBA00022842"/>
    </source>
</evidence>
<dbReference type="InterPro" id="IPR024932">
    <property type="entry name" value="ApbE"/>
</dbReference>
<evidence type="ECO:0000256" key="6">
    <source>
        <dbReference type="ARBA" id="ARBA00022827"/>
    </source>
</evidence>
<comment type="cofactor">
    <cofactor evidence="11">
        <name>Mg(2+)</name>
        <dbReference type="ChEBI" id="CHEBI:18420"/>
    </cofactor>
    <cofactor evidence="11">
        <name>Mn(2+)</name>
        <dbReference type="ChEBI" id="CHEBI:29035"/>
    </cofactor>
    <text evidence="11">Magnesium. Can also use manganese.</text>
</comment>
<evidence type="ECO:0000256" key="10">
    <source>
        <dbReference type="PIRNR" id="PIRNR006268"/>
    </source>
</evidence>
<evidence type="ECO:0000256" key="3">
    <source>
        <dbReference type="ARBA" id="ARBA00022630"/>
    </source>
</evidence>
<comment type="catalytic activity">
    <reaction evidence="9 10">
        <text>L-threonyl-[protein] + FAD = FMN-L-threonyl-[protein] + AMP + H(+)</text>
        <dbReference type="Rhea" id="RHEA:36847"/>
        <dbReference type="Rhea" id="RHEA-COMP:11060"/>
        <dbReference type="Rhea" id="RHEA-COMP:11061"/>
        <dbReference type="ChEBI" id="CHEBI:15378"/>
        <dbReference type="ChEBI" id="CHEBI:30013"/>
        <dbReference type="ChEBI" id="CHEBI:57692"/>
        <dbReference type="ChEBI" id="CHEBI:74257"/>
        <dbReference type="ChEBI" id="CHEBI:456215"/>
        <dbReference type="EC" id="2.7.1.180"/>
    </reaction>
</comment>
<dbReference type="PIRSF" id="PIRSF006268">
    <property type="entry name" value="ApbE"/>
    <property type="match status" value="1"/>
</dbReference>
<dbReference type="Pfam" id="PF02424">
    <property type="entry name" value="ApbE"/>
    <property type="match status" value="1"/>
</dbReference>
<keyword evidence="13" id="KW-1185">Reference proteome</keyword>
<comment type="similarity">
    <text evidence="10">Belongs to the ApbE family.</text>
</comment>
<evidence type="ECO:0000256" key="11">
    <source>
        <dbReference type="PIRSR" id="PIRSR006268-2"/>
    </source>
</evidence>
<keyword evidence="5 10" id="KW-0479">Metal-binding</keyword>
<dbReference type="AlphaFoldDB" id="A0A7W8MWS8"/>
<organism evidence="12 13">
    <name type="scientific">Anoxybacteroides tepidamans</name>
    <dbReference type="NCBI Taxonomy" id="265948"/>
    <lineage>
        <taxon>Bacteria</taxon>
        <taxon>Bacillati</taxon>
        <taxon>Bacillota</taxon>
        <taxon>Bacilli</taxon>
        <taxon>Bacillales</taxon>
        <taxon>Anoxybacillaceae</taxon>
        <taxon>Anoxybacteroides</taxon>
    </lineage>
</organism>
<dbReference type="InterPro" id="IPR003374">
    <property type="entry name" value="ApbE-like_sf"/>
</dbReference>
<keyword evidence="4 10" id="KW-0808">Transferase</keyword>
<dbReference type="GO" id="GO:0016740">
    <property type="term" value="F:transferase activity"/>
    <property type="evidence" value="ECO:0007669"/>
    <property type="project" value="UniProtKB-UniRule"/>
</dbReference>
<gene>
    <name evidence="12" type="ORF">HNQ34_002044</name>
</gene>
<evidence type="ECO:0000256" key="8">
    <source>
        <dbReference type="ARBA" id="ARBA00031306"/>
    </source>
</evidence>
<evidence type="ECO:0000313" key="13">
    <source>
        <dbReference type="Proteomes" id="UP000520011"/>
    </source>
</evidence>
<evidence type="ECO:0000256" key="5">
    <source>
        <dbReference type="ARBA" id="ARBA00022723"/>
    </source>
</evidence>
<dbReference type="EC" id="2.7.1.180" evidence="1 10"/>
<dbReference type="PANTHER" id="PTHR30040:SF2">
    <property type="entry name" value="FAD:PROTEIN FMN TRANSFERASE"/>
    <property type="match status" value="1"/>
</dbReference>
<evidence type="ECO:0000256" key="9">
    <source>
        <dbReference type="ARBA" id="ARBA00048540"/>
    </source>
</evidence>
<comment type="caution">
    <text evidence="12">The sequence shown here is derived from an EMBL/GenBank/DDBJ whole genome shotgun (WGS) entry which is preliminary data.</text>
</comment>
<protein>
    <recommendedName>
        <fullName evidence="2 10">FAD:protein FMN transferase</fullName>
        <ecNumber evidence="1 10">2.7.1.180</ecNumber>
    </recommendedName>
    <alternativeName>
        <fullName evidence="8 10">Flavin transferase</fullName>
    </alternativeName>
</protein>
<evidence type="ECO:0000313" key="12">
    <source>
        <dbReference type="EMBL" id="MBB5324945.1"/>
    </source>
</evidence>
<name>A0A7W8MWS8_9BACL</name>
<dbReference type="Proteomes" id="UP000520011">
    <property type="component" value="Unassembled WGS sequence"/>
</dbReference>
<dbReference type="EMBL" id="JACHEP010000010">
    <property type="protein sequence ID" value="MBB5324945.1"/>
    <property type="molecule type" value="Genomic_DNA"/>
</dbReference>
<reference evidence="12 13" key="1">
    <citation type="submission" date="2020-08" db="EMBL/GenBank/DDBJ databases">
        <title>Genomic Encyclopedia of Type Strains, Phase IV (KMG-IV): sequencing the most valuable type-strain genomes for metagenomic binning, comparative biology and taxonomic classification.</title>
        <authorList>
            <person name="Goeker M."/>
        </authorList>
    </citation>
    <scope>NUCLEOTIDE SEQUENCE [LARGE SCALE GENOMIC DNA]</scope>
    <source>
        <strain evidence="12 13">DSM 16325</strain>
    </source>
</reference>
<keyword evidence="7 10" id="KW-0460">Magnesium</keyword>
<dbReference type="PANTHER" id="PTHR30040">
    <property type="entry name" value="THIAMINE BIOSYNTHESIS LIPOPROTEIN APBE"/>
    <property type="match status" value="1"/>
</dbReference>
<dbReference type="SUPFAM" id="SSF143631">
    <property type="entry name" value="ApbE-like"/>
    <property type="match status" value="1"/>
</dbReference>
<evidence type="ECO:0000256" key="4">
    <source>
        <dbReference type="ARBA" id="ARBA00022679"/>
    </source>
</evidence>
<dbReference type="GO" id="GO:0046872">
    <property type="term" value="F:metal ion binding"/>
    <property type="evidence" value="ECO:0007669"/>
    <property type="project" value="UniProtKB-UniRule"/>
</dbReference>
<keyword evidence="6 10" id="KW-0274">FAD</keyword>
<keyword evidence="3 10" id="KW-0285">Flavoprotein</keyword>
<dbReference type="Gene3D" id="3.10.520.10">
    <property type="entry name" value="ApbE-like domains"/>
    <property type="match status" value="1"/>
</dbReference>
<accession>A0A7W8MWS8</accession>
<proteinExistence type="inferred from homology"/>